<dbReference type="PANTHER" id="PTHR30050:SF5">
    <property type="entry name" value="DNAA REGULATORY INACTIVATOR HDA"/>
    <property type="match status" value="1"/>
</dbReference>
<dbReference type="GO" id="GO:0003688">
    <property type="term" value="F:DNA replication origin binding"/>
    <property type="evidence" value="ECO:0007669"/>
    <property type="project" value="TreeGrafter"/>
</dbReference>
<evidence type="ECO:0000313" key="1">
    <source>
        <dbReference type="EMBL" id="QHQ37370.1"/>
    </source>
</evidence>
<dbReference type="KEGG" id="amaq:GO499_10430"/>
<reference evidence="1 2" key="1">
    <citation type="submission" date="2019-12" db="EMBL/GenBank/DDBJ databases">
        <title>Complete genome sequence of Algicella marina strain 9Alg 56(T) isolated from the red alga Tichocarpus crinitus.</title>
        <authorList>
            <person name="Kim S.-G."/>
            <person name="Nedashkovskaya O.I."/>
        </authorList>
    </citation>
    <scope>NUCLEOTIDE SEQUENCE [LARGE SCALE GENOMIC DNA]</scope>
    <source>
        <strain evidence="1 2">9Alg 56</strain>
    </source>
</reference>
<keyword evidence="2" id="KW-1185">Reference proteome</keyword>
<dbReference type="PANTHER" id="PTHR30050">
    <property type="entry name" value="CHROMOSOMAL REPLICATION INITIATOR PROTEIN DNAA"/>
    <property type="match status" value="1"/>
</dbReference>
<proteinExistence type="predicted"/>
<evidence type="ECO:0000313" key="2">
    <source>
        <dbReference type="Proteomes" id="UP000464495"/>
    </source>
</evidence>
<dbReference type="SUPFAM" id="SSF52540">
    <property type="entry name" value="P-loop containing nucleoside triphosphate hydrolases"/>
    <property type="match status" value="1"/>
</dbReference>
<dbReference type="AlphaFoldDB" id="A0A6P1T6Q5"/>
<organism evidence="1 2">
    <name type="scientific">Algicella marina</name>
    <dbReference type="NCBI Taxonomy" id="2683284"/>
    <lineage>
        <taxon>Bacteria</taxon>
        <taxon>Pseudomonadati</taxon>
        <taxon>Pseudomonadota</taxon>
        <taxon>Alphaproteobacteria</taxon>
        <taxon>Rhodobacterales</taxon>
        <taxon>Paracoccaceae</taxon>
        <taxon>Algicella</taxon>
    </lineage>
</organism>
<gene>
    <name evidence="1" type="ORF">GO499_10430</name>
</gene>
<dbReference type="GO" id="GO:0005886">
    <property type="term" value="C:plasma membrane"/>
    <property type="evidence" value="ECO:0007669"/>
    <property type="project" value="TreeGrafter"/>
</dbReference>
<dbReference type="Gene3D" id="3.40.50.300">
    <property type="entry name" value="P-loop containing nucleotide triphosphate hydrolases"/>
    <property type="match status" value="2"/>
</dbReference>
<dbReference type="GO" id="GO:0006270">
    <property type="term" value="P:DNA replication initiation"/>
    <property type="evidence" value="ECO:0007669"/>
    <property type="project" value="TreeGrafter"/>
</dbReference>
<name>A0A6P1T6Q5_9RHOB</name>
<accession>A0A6P1T6Q5</accession>
<dbReference type="EMBL" id="CP046620">
    <property type="protein sequence ID" value="QHQ37370.1"/>
    <property type="molecule type" value="Genomic_DNA"/>
</dbReference>
<sequence>MPEQLVFDLGRRVAMGRSDFIASNCNALALLQVEDWRNWPEGKLVLSGPKGAGKTHLAHVFASLTGAEVVAGADLTAGSLPLDAPALVIEDLDQLPPDSAAVAEEQAFHLHNALRQRRAPLLLTGRTPPSRWPLRLPDLASRLMAATVARIEAPDDRLLAAVMRKQFRDRQVNVPEDALDYLVLQIERSFAAAEEMVARLDAAALRDGRDVTKRFAAEFLRKSA</sequence>
<dbReference type="InterPro" id="IPR027417">
    <property type="entry name" value="P-loop_NTPase"/>
</dbReference>
<dbReference type="Proteomes" id="UP000464495">
    <property type="component" value="Chromosome"/>
</dbReference>
<dbReference type="Gene3D" id="1.10.8.60">
    <property type="match status" value="1"/>
</dbReference>
<protein>
    <submittedName>
        <fullName evidence="1">Chromosomal replication initiator DnaA</fullName>
    </submittedName>
</protein>